<dbReference type="EMBL" id="SRYG01000011">
    <property type="protein sequence ID" value="TGY65927.1"/>
    <property type="molecule type" value="Genomic_DNA"/>
</dbReference>
<reference evidence="1" key="1">
    <citation type="submission" date="2019-04" db="EMBL/GenBank/DDBJ databases">
        <title>Microbes associate with the intestines of laboratory mice.</title>
        <authorList>
            <person name="Navarre W."/>
            <person name="Wong E."/>
            <person name="Huang K."/>
            <person name="Tropini C."/>
            <person name="Ng K."/>
            <person name="Yu B."/>
        </authorList>
    </citation>
    <scope>NUCLEOTIDE SEQUENCE</scope>
    <source>
        <strain evidence="1">NM09_H32</strain>
    </source>
</reference>
<keyword evidence="1" id="KW-0808">Transferase</keyword>
<gene>
    <name evidence="1" type="ORF">E5336_06300</name>
</gene>
<keyword evidence="1" id="KW-0418">Kinase</keyword>
<evidence type="ECO:0000313" key="2">
    <source>
        <dbReference type="Proteomes" id="UP000308836"/>
    </source>
</evidence>
<dbReference type="EC" id="2.7.4.9" evidence="1"/>
<proteinExistence type="predicted"/>
<protein>
    <submittedName>
        <fullName evidence="1">dTMP kinase</fullName>
        <ecNumber evidence="1">2.7.4.9</ecNumber>
    </submittedName>
</protein>
<name>A0AC61R7Q8_9FIRM</name>
<organism evidence="1 2">
    <name type="scientific">Dubosiella muris</name>
    <dbReference type="NCBI Taxonomy" id="3038133"/>
    <lineage>
        <taxon>Bacteria</taxon>
        <taxon>Bacillati</taxon>
        <taxon>Bacillota</taxon>
        <taxon>Erysipelotrichia</taxon>
        <taxon>Erysipelotrichales</taxon>
        <taxon>Erysipelotrichaceae</taxon>
        <taxon>Dubosiella</taxon>
    </lineage>
</organism>
<evidence type="ECO:0000313" key="1">
    <source>
        <dbReference type="EMBL" id="TGY65927.1"/>
    </source>
</evidence>
<accession>A0AC61R7Q8</accession>
<dbReference type="Proteomes" id="UP000308836">
    <property type="component" value="Unassembled WGS sequence"/>
</dbReference>
<comment type="caution">
    <text evidence="1">The sequence shown here is derived from an EMBL/GenBank/DDBJ whole genome shotgun (WGS) entry which is preliminary data.</text>
</comment>
<sequence>MKQGFFITLEGNDGAGKTTIAQACVERLKALGHEVVYTREPGGSRIAERIRDLLLDPGNTDMDARTEAILYAAARRQHLVDIVAPALEQGKIVLCDRFLDSSLAYQGIGRGLGIEEVERLNRFAIDDFMPDRTIFLAIDNETAMARMGRRGEKNRLDREDDAFHQRVREGYEKLVLRDPDRIVKIDASGSIEEVTDAAMKVIESVIYG</sequence>
<keyword evidence="2" id="KW-1185">Reference proteome</keyword>